<keyword evidence="1" id="KW-0560">Oxidoreductase</keyword>
<comment type="caution">
    <text evidence="4">The sequence shown here is derived from an EMBL/GenBank/DDBJ whole genome shotgun (WGS) entry which is preliminary data.</text>
</comment>
<dbReference type="PANTHER" id="PTHR32154">
    <property type="entry name" value="PYRUVATE-FLAVODOXIN OXIDOREDUCTASE-RELATED"/>
    <property type="match status" value="1"/>
</dbReference>
<organism evidence="4 5">
    <name type="scientific">candidate division TA06 bacterium SM23_40</name>
    <dbReference type="NCBI Taxonomy" id="1703774"/>
    <lineage>
        <taxon>Bacteria</taxon>
        <taxon>Bacteria division TA06</taxon>
    </lineage>
</organism>
<dbReference type="InterPro" id="IPR029061">
    <property type="entry name" value="THDP-binding"/>
</dbReference>
<dbReference type="CDD" id="cd07034">
    <property type="entry name" value="TPP_PYR_PFOR_IOR-alpha_like"/>
    <property type="match status" value="1"/>
</dbReference>
<name>A0A0S8GBW5_UNCT6</name>
<dbReference type="Gene3D" id="3.40.50.920">
    <property type="match status" value="1"/>
</dbReference>
<dbReference type="EMBL" id="LJUI01000046">
    <property type="protein sequence ID" value="KPK69114.1"/>
    <property type="molecule type" value="Genomic_DNA"/>
</dbReference>
<evidence type="ECO:0000313" key="4">
    <source>
        <dbReference type="EMBL" id="KPK69114.1"/>
    </source>
</evidence>
<dbReference type="Proteomes" id="UP000051717">
    <property type="component" value="Unassembled WGS sequence"/>
</dbReference>
<dbReference type="InterPro" id="IPR022367">
    <property type="entry name" value="2-oxoacid/accept_OxRdtase_asu"/>
</dbReference>
<dbReference type="GO" id="GO:0006979">
    <property type="term" value="P:response to oxidative stress"/>
    <property type="evidence" value="ECO:0007669"/>
    <property type="project" value="TreeGrafter"/>
</dbReference>
<evidence type="ECO:0000313" key="5">
    <source>
        <dbReference type="Proteomes" id="UP000051717"/>
    </source>
</evidence>
<gene>
    <name evidence="4" type="ORF">AMJ82_06300</name>
</gene>
<feature type="domain" description="Pyruvate flavodoxin/ferredoxin oxidoreductase pyrimidine binding" evidence="3">
    <location>
        <begin position="198"/>
        <end position="423"/>
    </location>
</feature>
<reference evidence="4 5" key="1">
    <citation type="journal article" date="2015" name="Microbiome">
        <title>Genomic resolution of linkages in carbon, nitrogen, and sulfur cycling among widespread estuary sediment bacteria.</title>
        <authorList>
            <person name="Baker B.J."/>
            <person name="Lazar C.S."/>
            <person name="Teske A.P."/>
            <person name="Dick G.J."/>
        </authorList>
    </citation>
    <scope>NUCLEOTIDE SEQUENCE [LARGE SCALE GENOMIC DNA]</scope>
    <source>
        <strain evidence="4">SM23_40</strain>
    </source>
</reference>
<dbReference type="SUPFAM" id="SSF52922">
    <property type="entry name" value="TK C-terminal domain-like"/>
    <property type="match status" value="1"/>
</dbReference>
<evidence type="ECO:0000259" key="3">
    <source>
        <dbReference type="Pfam" id="PF01855"/>
    </source>
</evidence>
<dbReference type="NCBIfam" id="TIGR03710">
    <property type="entry name" value="OAFO_sf"/>
    <property type="match status" value="1"/>
</dbReference>
<dbReference type="SUPFAM" id="SSF53323">
    <property type="entry name" value="Pyruvate-ferredoxin oxidoreductase, PFOR, domain III"/>
    <property type="match status" value="1"/>
</dbReference>
<dbReference type="InterPro" id="IPR002880">
    <property type="entry name" value="Pyrv_Fd/Flavodoxin_OxRdtase_N"/>
</dbReference>
<dbReference type="Gene3D" id="3.40.920.10">
    <property type="entry name" value="Pyruvate-ferredoxin oxidoreductase, PFOR, domain III"/>
    <property type="match status" value="1"/>
</dbReference>
<dbReference type="InterPro" id="IPR009014">
    <property type="entry name" value="Transketo_C/PFOR_II"/>
</dbReference>
<dbReference type="InterPro" id="IPR050722">
    <property type="entry name" value="Pyruvate:ferred/Flavod_OxRd"/>
</dbReference>
<dbReference type="PANTHER" id="PTHR32154:SF20">
    <property type="entry name" value="2-OXOGLUTARATE OXIDOREDUCTASE SUBUNIT KORA"/>
    <property type="match status" value="1"/>
</dbReference>
<dbReference type="Pfam" id="PF01855">
    <property type="entry name" value="POR_N"/>
    <property type="match status" value="1"/>
</dbReference>
<evidence type="ECO:0000256" key="1">
    <source>
        <dbReference type="ARBA" id="ARBA00023002"/>
    </source>
</evidence>
<accession>A0A0S8GBW5</accession>
<feature type="domain" description="Pyruvate/ketoisovalerate oxidoreductase catalytic" evidence="2">
    <location>
        <begin position="14"/>
        <end position="166"/>
    </location>
</feature>
<dbReference type="Gene3D" id="3.40.50.970">
    <property type="match status" value="1"/>
</dbReference>
<evidence type="ECO:0000259" key="2">
    <source>
        <dbReference type="Pfam" id="PF01558"/>
    </source>
</evidence>
<dbReference type="InterPro" id="IPR002869">
    <property type="entry name" value="Pyrv_flavodox_OxRed_cen"/>
</dbReference>
<dbReference type="InterPro" id="IPR019752">
    <property type="entry name" value="Pyrv/ketoisovalerate_OxRed_cat"/>
</dbReference>
<dbReference type="AlphaFoldDB" id="A0A0S8GBW5"/>
<dbReference type="SUPFAM" id="SSF52518">
    <property type="entry name" value="Thiamin diphosphate-binding fold (THDP-binding)"/>
    <property type="match status" value="1"/>
</dbReference>
<dbReference type="GO" id="GO:0016903">
    <property type="term" value="F:oxidoreductase activity, acting on the aldehyde or oxo group of donors"/>
    <property type="evidence" value="ECO:0007669"/>
    <property type="project" value="InterPro"/>
</dbReference>
<dbReference type="PATRIC" id="fig|1703774.3.peg.2327"/>
<sequence>MNGEVFTFFVGGKAGAGVKKAGSVAARLFSQMGRRVFEMDDYQSLIRGGHSYSVISTATRDVTSHHMQGHVVVALDKRSYDIHAGHVADGGILVYNSDQVDDGDGIGVPFTTEAKKYPKPDLRLGVGAVVALAVAIGMEKERLGNLIENEYARDVESNLNYANAVYDILYPEMGGRFAVEEGDHARPLLTGNEAIALGASAAGLDVYFAYPMTPSSSILHYLAAHDRDLGVTVVHPESEIAVINMAIGASFAGARAMVGSSGGGFALMEEAFSLAGMVEAPLLCVLSSRPGPSTGVPTYTEQGDLRFALGQGHGEFPGIAGSPGSVEEAFYLAAEMMGLVWRFQTPGILLTEKHLSESTMTVEIDLSRVEQAEPEMHGQGEYKRYLDTPSGVSPLLFPPSDKLIKWNSYEHDELGITTEKAELIAKMHEKRRRKGEALAEHMRGVRTVNVYGKGGPAIFAYGSTTMSVLEALRVGGIEATVVQPRYLEPLPVWELERYRGSKAIVVEQSCLGTFSSLLREKAGIEPTATVKRYDGRPFEPAELADAIKRES</sequence>
<dbReference type="Pfam" id="PF01558">
    <property type="entry name" value="POR"/>
    <property type="match status" value="1"/>
</dbReference>
<protein>
    <submittedName>
        <fullName evidence="4">2-oxoacid:ferredoxin oxidoreductase subunit alpha</fullName>
    </submittedName>
</protein>
<proteinExistence type="predicted"/>